<sequence>MADELKVGFIGGGTMARAIAKGFIATNTVRESNIIASATTEKTLAVWKDMGCQTTLINKEVVENSNLVFLAVKPYIIVPVAKEIMSSIDTSRHLVVSVAAAITTDAIEESLPPFTRVIRANPNLACSVQCGALAFCKGRCALAEDVRLIKRLLQTSGMCVEVKESQMNAITAVGGSALAFFFLAIEAMSDGGVRVGLPRALSMDLASQTVLGAARLVQETGKHPAQLKDEVCSPGGTTIAGIQTLERAAFRSCFIDAVDSTTKRAAEIAELQKSKEK</sequence>
<feature type="binding site" evidence="15">
    <location>
        <position position="58"/>
    </location>
    <ligand>
        <name>NADPH</name>
        <dbReference type="ChEBI" id="CHEBI:57783"/>
    </ligand>
</feature>
<comment type="similarity">
    <text evidence="3 16">Belongs to the pyrroline-5-carboxylate reductase family.</text>
</comment>
<evidence type="ECO:0000313" key="19">
    <source>
        <dbReference type="EMBL" id="PFX34554.1"/>
    </source>
</evidence>
<dbReference type="UniPathway" id="UPA00098">
    <property type="reaction ID" value="UER00361"/>
</dbReference>
<evidence type="ECO:0000259" key="18">
    <source>
        <dbReference type="Pfam" id="PF14748"/>
    </source>
</evidence>
<evidence type="ECO:0000256" key="5">
    <source>
        <dbReference type="ARBA" id="ARBA00021413"/>
    </source>
</evidence>
<evidence type="ECO:0000256" key="4">
    <source>
        <dbReference type="ARBA" id="ARBA00012855"/>
    </source>
</evidence>
<dbReference type="InterPro" id="IPR029036">
    <property type="entry name" value="P5CR_dimer"/>
</dbReference>
<dbReference type="AlphaFoldDB" id="A0A2B4SV57"/>
<organism evidence="19 20">
    <name type="scientific">Stylophora pistillata</name>
    <name type="common">Smooth cauliflower coral</name>
    <dbReference type="NCBI Taxonomy" id="50429"/>
    <lineage>
        <taxon>Eukaryota</taxon>
        <taxon>Metazoa</taxon>
        <taxon>Cnidaria</taxon>
        <taxon>Anthozoa</taxon>
        <taxon>Hexacorallia</taxon>
        <taxon>Scleractinia</taxon>
        <taxon>Astrocoeniina</taxon>
        <taxon>Pocilloporidae</taxon>
        <taxon>Stylophora</taxon>
    </lineage>
</organism>
<evidence type="ECO:0000256" key="8">
    <source>
        <dbReference type="ARBA" id="ARBA00022650"/>
    </source>
</evidence>
<dbReference type="Pfam" id="PF03807">
    <property type="entry name" value="F420_oxidored"/>
    <property type="match status" value="1"/>
</dbReference>
<comment type="pathway">
    <text evidence="2 16">Amino-acid biosynthesis; L-proline biosynthesis; L-proline from L-glutamate 5-semialdehyde: step 1/1.</text>
</comment>
<comment type="catalytic activity">
    <reaction evidence="14 16">
        <text>L-proline + NADP(+) = (S)-1-pyrroline-5-carboxylate + NADPH + 2 H(+)</text>
        <dbReference type="Rhea" id="RHEA:14109"/>
        <dbReference type="ChEBI" id="CHEBI:15378"/>
        <dbReference type="ChEBI" id="CHEBI:17388"/>
        <dbReference type="ChEBI" id="CHEBI:57783"/>
        <dbReference type="ChEBI" id="CHEBI:58349"/>
        <dbReference type="ChEBI" id="CHEBI:60039"/>
        <dbReference type="EC" id="1.5.1.2"/>
    </reaction>
</comment>
<dbReference type="InterPro" id="IPR028939">
    <property type="entry name" value="P5C_Rdtase_cat_N"/>
</dbReference>
<evidence type="ECO:0000259" key="17">
    <source>
        <dbReference type="Pfam" id="PF03807"/>
    </source>
</evidence>
<dbReference type="NCBIfam" id="TIGR00112">
    <property type="entry name" value="proC"/>
    <property type="match status" value="1"/>
</dbReference>
<dbReference type="PANTHER" id="PTHR11645:SF0">
    <property type="entry name" value="PYRROLINE-5-CARBOXYLATE REDUCTASE 3"/>
    <property type="match status" value="1"/>
</dbReference>
<keyword evidence="8 16" id="KW-0641">Proline biosynthesis</keyword>
<dbReference type="InterPro" id="IPR008927">
    <property type="entry name" value="6-PGluconate_DH-like_C_sf"/>
</dbReference>
<evidence type="ECO:0000256" key="9">
    <source>
        <dbReference type="ARBA" id="ARBA00022857"/>
    </source>
</evidence>
<evidence type="ECO:0000256" key="15">
    <source>
        <dbReference type="PIRSR" id="PIRSR000193-1"/>
    </source>
</evidence>
<evidence type="ECO:0000256" key="13">
    <source>
        <dbReference type="ARBA" id="ARBA00050547"/>
    </source>
</evidence>
<evidence type="ECO:0000256" key="6">
    <source>
        <dbReference type="ARBA" id="ARBA00022490"/>
    </source>
</evidence>
<evidence type="ECO:0000256" key="14">
    <source>
        <dbReference type="ARBA" id="ARBA00052690"/>
    </source>
</evidence>
<dbReference type="Pfam" id="PF14748">
    <property type="entry name" value="P5CR_dimer"/>
    <property type="match status" value="1"/>
</dbReference>
<dbReference type="STRING" id="50429.A0A2B4SV57"/>
<dbReference type="Gene3D" id="3.40.50.720">
    <property type="entry name" value="NAD(P)-binding Rossmann-like Domain"/>
    <property type="match status" value="1"/>
</dbReference>
<dbReference type="GO" id="GO:0055129">
    <property type="term" value="P:L-proline biosynthetic process"/>
    <property type="evidence" value="ECO:0007669"/>
    <property type="project" value="UniProtKB-UniPathway"/>
</dbReference>
<name>A0A2B4SV57_STYPI</name>
<dbReference type="GO" id="GO:0005737">
    <property type="term" value="C:cytoplasm"/>
    <property type="evidence" value="ECO:0007669"/>
    <property type="project" value="UniProtKB-SubCell"/>
</dbReference>
<feature type="domain" description="Pyrroline-5-carboxylate reductase catalytic N-terminal" evidence="17">
    <location>
        <begin position="6"/>
        <end position="100"/>
    </location>
</feature>
<evidence type="ECO:0000256" key="2">
    <source>
        <dbReference type="ARBA" id="ARBA00005205"/>
    </source>
</evidence>
<gene>
    <name evidence="19" type="primary">Pycrl</name>
    <name evidence="19" type="ORF">AWC38_SpisGene411</name>
</gene>
<proteinExistence type="inferred from homology"/>
<dbReference type="PROSITE" id="PS00521">
    <property type="entry name" value="P5CR"/>
    <property type="match status" value="1"/>
</dbReference>
<comment type="caution">
    <text evidence="19">The sequence shown here is derived from an EMBL/GenBank/DDBJ whole genome shotgun (WGS) entry which is preliminary data.</text>
</comment>
<dbReference type="FunFam" id="1.10.3730.10:FF:000001">
    <property type="entry name" value="Pyrroline-5-carboxylate reductase"/>
    <property type="match status" value="1"/>
</dbReference>
<dbReference type="InterPro" id="IPR000304">
    <property type="entry name" value="Pyrroline-COOH_reductase"/>
</dbReference>
<dbReference type="InterPro" id="IPR053790">
    <property type="entry name" value="P5CR-like_CS"/>
</dbReference>
<reference evidence="20" key="1">
    <citation type="journal article" date="2017" name="bioRxiv">
        <title>Comparative analysis of the genomes of Stylophora pistillata and Acropora digitifera provides evidence for extensive differences between species of corals.</title>
        <authorList>
            <person name="Voolstra C.R."/>
            <person name="Li Y."/>
            <person name="Liew Y.J."/>
            <person name="Baumgarten S."/>
            <person name="Zoccola D."/>
            <person name="Flot J.-F."/>
            <person name="Tambutte S."/>
            <person name="Allemand D."/>
            <person name="Aranda M."/>
        </authorList>
    </citation>
    <scope>NUCLEOTIDE SEQUENCE [LARGE SCALE GENOMIC DNA]</scope>
</reference>
<keyword evidence="7 16" id="KW-0028">Amino-acid biosynthesis</keyword>
<comment type="subcellular location">
    <subcellularLocation>
        <location evidence="1">Cytoplasm</location>
    </subcellularLocation>
</comment>
<keyword evidence="20" id="KW-1185">Reference proteome</keyword>
<feature type="binding site" evidence="15">
    <location>
        <begin position="71"/>
        <end position="74"/>
    </location>
    <ligand>
        <name>NADP(+)</name>
        <dbReference type="ChEBI" id="CHEBI:58349"/>
    </ligand>
</feature>
<evidence type="ECO:0000256" key="10">
    <source>
        <dbReference type="ARBA" id="ARBA00023002"/>
    </source>
</evidence>
<comment type="catalytic activity">
    <reaction evidence="13">
        <text>L-proline + NAD(+) = (S)-1-pyrroline-5-carboxylate + NADH + 2 H(+)</text>
        <dbReference type="Rhea" id="RHEA:14105"/>
        <dbReference type="ChEBI" id="CHEBI:15378"/>
        <dbReference type="ChEBI" id="CHEBI:17388"/>
        <dbReference type="ChEBI" id="CHEBI:57540"/>
        <dbReference type="ChEBI" id="CHEBI:57945"/>
        <dbReference type="ChEBI" id="CHEBI:60039"/>
        <dbReference type="EC" id="1.5.1.2"/>
    </reaction>
</comment>
<evidence type="ECO:0000256" key="3">
    <source>
        <dbReference type="ARBA" id="ARBA00005525"/>
    </source>
</evidence>
<accession>A0A2B4SV57</accession>
<dbReference type="PANTHER" id="PTHR11645">
    <property type="entry name" value="PYRROLINE-5-CARBOXYLATE REDUCTASE"/>
    <property type="match status" value="1"/>
</dbReference>
<protein>
    <recommendedName>
        <fullName evidence="5 16">Pyrroline-5-carboxylate reductase</fullName>
        <ecNumber evidence="4 16">1.5.1.2</ecNumber>
    </recommendedName>
</protein>
<evidence type="ECO:0000256" key="11">
    <source>
        <dbReference type="ARBA" id="ARBA00038523"/>
    </source>
</evidence>
<feature type="binding site" evidence="15">
    <location>
        <begin position="10"/>
        <end position="15"/>
    </location>
    <ligand>
        <name>NADP(+)</name>
        <dbReference type="ChEBI" id="CHEBI:58349"/>
    </ligand>
</feature>
<keyword evidence="6" id="KW-0963">Cytoplasm</keyword>
<evidence type="ECO:0000256" key="12">
    <source>
        <dbReference type="ARBA" id="ARBA00049975"/>
    </source>
</evidence>
<evidence type="ECO:0000256" key="7">
    <source>
        <dbReference type="ARBA" id="ARBA00022605"/>
    </source>
</evidence>
<comment type="function">
    <text evidence="12">Oxidoreductase that catalyzes the last step in proline biosynthesis, which corresponds to the reduction of pyrroline-5-carboxylate (P5C) to L-proline using NAD(P)H. Proline is synthesized from either glutamate or ornithine; both are converted to P5C, and then to proline via pyrroline-5-carboxylate reductases (PYCRs). PYCR3 is exclusively linked to the biosynthesis of proline from ornithine.</text>
</comment>
<dbReference type="EC" id="1.5.1.2" evidence="4 16"/>
<feature type="domain" description="Pyrroline-5-carboxylate reductase dimerisation" evidence="18">
    <location>
        <begin position="164"/>
        <end position="267"/>
    </location>
</feature>
<dbReference type="HAMAP" id="MF_01925">
    <property type="entry name" value="P5C_reductase"/>
    <property type="match status" value="1"/>
</dbReference>
<dbReference type="OrthoDB" id="10263291at2759"/>
<dbReference type="Proteomes" id="UP000225706">
    <property type="component" value="Unassembled WGS sequence"/>
</dbReference>
<dbReference type="SUPFAM" id="SSF48179">
    <property type="entry name" value="6-phosphogluconate dehydrogenase C-terminal domain-like"/>
    <property type="match status" value="1"/>
</dbReference>
<dbReference type="SUPFAM" id="SSF51735">
    <property type="entry name" value="NAD(P)-binding Rossmann-fold domains"/>
    <property type="match status" value="1"/>
</dbReference>
<dbReference type="GO" id="GO:0004735">
    <property type="term" value="F:pyrroline-5-carboxylate reductase activity"/>
    <property type="evidence" value="ECO:0007669"/>
    <property type="project" value="UniProtKB-EC"/>
</dbReference>
<dbReference type="Gene3D" id="1.10.3730.10">
    <property type="entry name" value="ProC C-terminal domain-like"/>
    <property type="match status" value="1"/>
</dbReference>
<evidence type="ECO:0000256" key="1">
    <source>
        <dbReference type="ARBA" id="ARBA00004496"/>
    </source>
</evidence>
<dbReference type="EMBL" id="LSMT01000003">
    <property type="protein sequence ID" value="PFX34554.1"/>
    <property type="molecule type" value="Genomic_DNA"/>
</dbReference>
<evidence type="ECO:0000313" key="20">
    <source>
        <dbReference type="Proteomes" id="UP000225706"/>
    </source>
</evidence>
<evidence type="ECO:0000256" key="16">
    <source>
        <dbReference type="RuleBase" id="RU003903"/>
    </source>
</evidence>
<dbReference type="PIRSF" id="PIRSF000193">
    <property type="entry name" value="Pyrrol-5-carb_rd"/>
    <property type="match status" value="1"/>
</dbReference>
<comment type="subunit">
    <text evidence="11">Homodecamer; composed of 5 homodimers.</text>
</comment>
<keyword evidence="10 16" id="KW-0560">Oxidoreductase</keyword>
<keyword evidence="9 15" id="KW-0521">NADP</keyword>
<dbReference type="FunFam" id="3.40.50.720:FF:000190">
    <property type="entry name" value="Pyrroline-5-carboxylate reductase"/>
    <property type="match status" value="1"/>
</dbReference>
<dbReference type="InterPro" id="IPR036291">
    <property type="entry name" value="NAD(P)-bd_dom_sf"/>
</dbReference>